<dbReference type="Pfam" id="PF03643">
    <property type="entry name" value="Vps26"/>
    <property type="match status" value="1"/>
</dbReference>
<accession>A0A8J2PZS4</accession>
<evidence type="ECO:0000256" key="6">
    <source>
        <dbReference type="ARBA" id="ARBA00093474"/>
    </source>
</evidence>
<evidence type="ECO:0000256" key="1">
    <source>
        <dbReference type="ARBA" id="ARBA00004177"/>
    </source>
</evidence>
<comment type="function">
    <text evidence="5">Component of the commander complex that is essential for endosomal recycling of transmembrane cargos; the commander complex is composed of the CCC subcomplex and the retriever subcomplex. Component of the retriever complex, which is a heterotrimeric complex related to retromer cargo-selective complex (CSC) and essential for retromer-independent retrieval and recycling of numerous cargos such as integrin alpha-5/beta-1 (ITGA5:ITGB1). The recruitment of the retriever complex to the endosomal membrane involves CCC and WASH complexes. In the endosomes, drives the retriever and recycling of NxxY-motif-containing cargo proteins by coupling to SNX17, a cargo essential for the homeostatic maintenance of numerous cell surface proteins associated with processes that include cell migration, cell adhesion, nutrient supply and cell signaling.</text>
</comment>
<dbReference type="AlphaFoldDB" id="A0A8J2PZS4"/>
<evidence type="ECO:0000256" key="4">
    <source>
        <dbReference type="ARBA" id="ARBA00067597"/>
    </source>
</evidence>
<dbReference type="OrthoDB" id="10263384at2759"/>
<evidence type="ECO:0000256" key="5">
    <source>
        <dbReference type="ARBA" id="ARBA00093280"/>
    </source>
</evidence>
<evidence type="ECO:0000256" key="2">
    <source>
        <dbReference type="ARBA" id="ARBA00009100"/>
    </source>
</evidence>
<evidence type="ECO:0000313" key="7">
    <source>
        <dbReference type="EMBL" id="CAG7834582.1"/>
    </source>
</evidence>
<evidence type="ECO:0000313" key="8">
    <source>
        <dbReference type="Proteomes" id="UP000708208"/>
    </source>
</evidence>
<proteinExistence type="inferred from homology"/>
<comment type="subcellular location">
    <subcellularLocation>
        <location evidence="1">Endosome</location>
    </subcellularLocation>
</comment>
<dbReference type="EMBL" id="CAJVCH010570295">
    <property type="protein sequence ID" value="CAG7834582.1"/>
    <property type="molecule type" value="Genomic_DNA"/>
</dbReference>
<dbReference type="GO" id="GO:0005768">
    <property type="term" value="C:endosome"/>
    <property type="evidence" value="ECO:0007669"/>
    <property type="project" value="UniProtKB-SubCell"/>
</dbReference>
<keyword evidence="3" id="KW-0967">Endosome</keyword>
<organism evidence="7 8">
    <name type="scientific">Allacma fusca</name>
    <dbReference type="NCBI Taxonomy" id="39272"/>
    <lineage>
        <taxon>Eukaryota</taxon>
        <taxon>Metazoa</taxon>
        <taxon>Ecdysozoa</taxon>
        <taxon>Arthropoda</taxon>
        <taxon>Hexapoda</taxon>
        <taxon>Collembola</taxon>
        <taxon>Symphypleona</taxon>
        <taxon>Sminthuridae</taxon>
        <taxon>Allacma</taxon>
    </lineage>
</organism>
<gene>
    <name evidence="7" type="ORF">AFUS01_LOCUS44071</name>
</gene>
<comment type="subunit">
    <text evidence="6">Component of the commander complex that is essential for endosomal recycling of transmembrane cargos; the commander complex is composed of the CCC subcomplex and the retriever subcomplex. Component of the heterotrimeric retriever complex consisting of VPS26C, VPS29 and VPS35L; within the complex interacts with VPS35L. Interacts with SNX17 (via C-terminus); the interaction is direct and associates SNX17 with the retriever complex. Interacts with SNX31; the interaction is direct.</text>
</comment>
<comment type="similarity">
    <text evidence="2">Belongs to the VPS26 family.</text>
</comment>
<keyword evidence="8" id="KW-1185">Reference proteome</keyword>
<dbReference type="Proteomes" id="UP000708208">
    <property type="component" value="Unassembled WGS sequence"/>
</dbReference>
<name>A0A8J2PZS4_9HEXA</name>
<dbReference type="FunFam" id="2.60.40.640:FF:000009">
    <property type="entry name" value="Down syndrome critical region protein 3"/>
    <property type="match status" value="1"/>
</dbReference>
<comment type="caution">
    <text evidence="7">The sequence shown here is derived from an EMBL/GenBank/DDBJ whole genome shotgun (WGS) entry which is preliminary data.</text>
</comment>
<protein>
    <recommendedName>
        <fullName evidence="4">Vacuolar protein sorting-associated protein 26C</fullName>
    </recommendedName>
</protein>
<evidence type="ECO:0000256" key="3">
    <source>
        <dbReference type="ARBA" id="ARBA00022753"/>
    </source>
</evidence>
<dbReference type="InterPro" id="IPR028934">
    <property type="entry name" value="Vps26-related"/>
</dbReference>
<reference evidence="7" key="1">
    <citation type="submission" date="2021-06" db="EMBL/GenBank/DDBJ databases">
        <authorList>
            <person name="Hodson N. C."/>
            <person name="Mongue J. A."/>
            <person name="Jaron S. K."/>
        </authorList>
    </citation>
    <scope>NUCLEOTIDE SEQUENCE</scope>
</reference>
<dbReference type="PANTHER" id="PTHR12233">
    <property type="entry name" value="VACUOLAR PROTEIN SORTING 26 RELATED"/>
    <property type="match status" value="1"/>
</dbReference>
<dbReference type="GO" id="GO:0006886">
    <property type="term" value="P:intracellular protein transport"/>
    <property type="evidence" value="ECO:0007669"/>
    <property type="project" value="InterPro"/>
</dbReference>
<sequence>MVILLDVRLYRHSKVYSENEAIRGLVVIQSKQELKHDGIVLNMEGQVNLQLSSKTVGIFEAFYQSVKPIQLLSYQIDLVKAGRLPAGNTEIPFEFPLRVRNNRCLYETYHGVYINIQYSLKCEVKRSFLIGTTMTKTIEFMVEYSSPKDASLPKPSSPLPSDLLQPAEMKRIEFEMLSDAGSKIGFFRAHGHLDSATCPIVKPFSGELIIDKSEFPIKSVDIQLIRVETCGCAEGYAKDASEIQTIQIGDGDVCKGLPIPIFMIFPRLFCCPTLLTTNFKIEFERIFQFELLGFRLHGYCIIARTFSLNC</sequence>